<protein>
    <recommendedName>
        <fullName evidence="3">Circularly permuted ATP-grasp type 2</fullName>
    </recommendedName>
</protein>
<accession>A0ABU4U063</accession>
<name>A0ABU4U063_9PSEU</name>
<keyword evidence="2" id="KW-1185">Reference proteome</keyword>
<organism evidence="1 2">
    <name type="scientific">Lentzea kristufekii</name>
    <dbReference type="NCBI Taxonomy" id="3095430"/>
    <lineage>
        <taxon>Bacteria</taxon>
        <taxon>Bacillati</taxon>
        <taxon>Actinomycetota</taxon>
        <taxon>Actinomycetes</taxon>
        <taxon>Pseudonocardiales</taxon>
        <taxon>Pseudonocardiaceae</taxon>
        <taxon>Lentzea</taxon>
    </lineage>
</organism>
<evidence type="ECO:0000313" key="1">
    <source>
        <dbReference type="EMBL" id="MDX8053965.1"/>
    </source>
</evidence>
<dbReference type="RefSeq" id="WP_319987769.1">
    <property type="nucleotide sequence ID" value="NZ_JAXAVV010000018.1"/>
</dbReference>
<dbReference type="Proteomes" id="UP001271792">
    <property type="component" value="Unassembled WGS sequence"/>
</dbReference>
<sequence length="444" mass="47868">MNPVTARYVADPALAGAVAAADLPPAYRHYWSGTLLSRPLFVPEPDLLACARDAIAVLDLLGSLPRRVFDGDVTRYCATLGIDPVTSGLLSSYYDGPPVHYGRADFYRDGSSFTMLEFNVASDLGGLDNASLHQALLGVPAFASFAEEHGLGHVDTAAEVVRSLRAASAVPDPVVALLCADADLPAYRDLLGSFVEAFSRLGLHAVAGGLSEVRTRSGRLFVGDTRADVVLRYFTVDHVPANSEVIAQILRAHENGTCALFTPMSSSLWSNKGALALLSDARWTSEAERALVDRVLPWTRPLTADLVDQCVDERESLIVKPPRDFGGHGVVAGWETPETAWKELLDQAVRRSYVVQRRVTAEPEPVADPETGEVREWIPAWGLFVTPEGFAGTFIRAVPQGGGAVVNLGANSKARVAAAFTCQPRICRDAPRGRSRRTPRRSGR</sequence>
<dbReference type="EMBL" id="JAXAVV010000018">
    <property type="protein sequence ID" value="MDX8053965.1"/>
    <property type="molecule type" value="Genomic_DNA"/>
</dbReference>
<reference evidence="1 2" key="1">
    <citation type="submission" date="2023-11" db="EMBL/GenBank/DDBJ databases">
        <title>Lentzea sokolovensis, sp. nov., Lentzea kristufkii, sp. nov., and Lentzea miocenensis, sp. nov., rare actinobacteria from Sokolov Coal Basin, Miocene lacustrine sediment, Czech Republic.</title>
        <authorList>
            <person name="Lara A."/>
            <person name="Kotroba L."/>
            <person name="Nouioui I."/>
            <person name="Neumann-Schaal M."/>
            <person name="Mast Y."/>
            <person name="Chronakova A."/>
        </authorList>
    </citation>
    <scope>NUCLEOTIDE SEQUENCE [LARGE SCALE GENOMIC DNA]</scope>
    <source>
        <strain evidence="1 2">BCCO 10_0798</strain>
    </source>
</reference>
<gene>
    <name evidence="1" type="ORF">SK571_31740</name>
</gene>
<evidence type="ECO:0008006" key="3">
    <source>
        <dbReference type="Google" id="ProtNLM"/>
    </source>
</evidence>
<reference evidence="1 2" key="2">
    <citation type="submission" date="2023-11" db="EMBL/GenBank/DDBJ databases">
        <authorList>
            <person name="Lara A.C."/>
            <person name="Chronakova A."/>
        </authorList>
    </citation>
    <scope>NUCLEOTIDE SEQUENCE [LARGE SCALE GENOMIC DNA]</scope>
    <source>
        <strain evidence="1 2">BCCO 10_0798</strain>
    </source>
</reference>
<proteinExistence type="predicted"/>
<comment type="caution">
    <text evidence="1">The sequence shown here is derived from an EMBL/GenBank/DDBJ whole genome shotgun (WGS) entry which is preliminary data.</text>
</comment>
<dbReference type="SUPFAM" id="SSF56059">
    <property type="entry name" value="Glutathione synthetase ATP-binding domain-like"/>
    <property type="match status" value="1"/>
</dbReference>
<evidence type="ECO:0000313" key="2">
    <source>
        <dbReference type="Proteomes" id="UP001271792"/>
    </source>
</evidence>